<name>A0ABQ3JAW0_9RHOB</name>
<dbReference type="RefSeq" id="WP_191287597.1">
    <property type="nucleotide sequence ID" value="NZ_BNCH01000011.1"/>
</dbReference>
<dbReference type="EMBL" id="BNCH01000011">
    <property type="protein sequence ID" value="GHF08915.1"/>
    <property type="molecule type" value="Genomic_DNA"/>
</dbReference>
<organism evidence="1 2">
    <name type="scientific">Aliiroseovarius zhejiangensis</name>
    <dbReference type="NCBI Taxonomy" id="1632025"/>
    <lineage>
        <taxon>Bacteria</taxon>
        <taxon>Pseudomonadati</taxon>
        <taxon>Pseudomonadota</taxon>
        <taxon>Alphaproteobacteria</taxon>
        <taxon>Rhodobacterales</taxon>
        <taxon>Paracoccaceae</taxon>
        <taxon>Aliiroseovarius</taxon>
    </lineage>
</organism>
<proteinExistence type="predicted"/>
<accession>A0ABQ3JAW0</accession>
<comment type="caution">
    <text evidence="1">The sequence shown here is derived from an EMBL/GenBank/DDBJ whole genome shotgun (WGS) entry which is preliminary data.</text>
</comment>
<evidence type="ECO:0000313" key="1">
    <source>
        <dbReference type="EMBL" id="GHF08915.1"/>
    </source>
</evidence>
<sequence length="131" mass="14047">MQRDAIAPLLIGTVVLAAIAAGLAITGGPGSARAEKRDMARLADLRTLAAFVRCVAQTTGQVPETLTPVEECGTDLPLTDRASQTPYRYEALSETSFRLCAAFERPELITEYDMAGASWQPERGCFALSEP</sequence>
<dbReference type="Proteomes" id="UP000609802">
    <property type="component" value="Unassembled WGS sequence"/>
</dbReference>
<keyword evidence="2" id="KW-1185">Reference proteome</keyword>
<reference evidence="2" key="1">
    <citation type="journal article" date="2019" name="Int. J. Syst. Evol. Microbiol.">
        <title>The Global Catalogue of Microorganisms (GCM) 10K type strain sequencing project: providing services to taxonomists for standard genome sequencing and annotation.</title>
        <authorList>
            <consortium name="The Broad Institute Genomics Platform"/>
            <consortium name="The Broad Institute Genome Sequencing Center for Infectious Disease"/>
            <person name="Wu L."/>
            <person name="Ma J."/>
        </authorList>
    </citation>
    <scope>NUCLEOTIDE SEQUENCE [LARGE SCALE GENOMIC DNA]</scope>
    <source>
        <strain evidence="2">KCTC 42443</strain>
    </source>
</reference>
<evidence type="ECO:0000313" key="2">
    <source>
        <dbReference type="Proteomes" id="UP000609802"/>
    </source>
</evidence>
<gene>
    <name evidence="1" type="ORF">GCM10016455_32370</name>
</gene>
<protein>
    <recommendedName>
        <fullName evidence="3">Type II secretion system protein</fullName>
    </recommendedName>
</protein>
<evidence type="ECO:0008006" key="3">
    <source>
        <dbReference type="Google" id="ProtNLM"/>
    </source>
</evidence>